<dbReference type="Proteomes" id="UP001055439">
    <property type="component" value="Chromosome 5"/>
</dbReference>
<proteinExistence type="predicted"/>
<evidence type="ECO:0000259" key="2">
    <source>
        <dbReference type="Pfam" id="PF00462"/>
    </source>
</evidence>
<evidence type="ECO:0000313" key="3">
    <source>
        <dbReference type="EMBL" id="URE07413.1"/>
    </source>
</evidence>
<dbReference type="PROSITE" id="PS51354">
    <property type="entry name" value="GLUTAREDOXIN_2"/>
    <property type="match status" value="1"/>
</dbReference>
<feature type="compositionally biased region" description="Low complexity" evidence="1">
    <location>
        <begin position="141"/>
        <end position="156"/>
    </location>
</feature>
<feature type="domain" description="Glutaredoxin" evidence="2">
    <location>
        <begin position="52"/>
        <end position="107"/>
    </location>
</feature>
<dbReference type="SUPFAM" id="SSF52833">
    <property type="entry name" value="Thioredoxin-like"/>
    <property type="match status" value="1"/>
</dbReference>
<name>A0A9E7G9Q5_9LILI</name>
<gene>
    <name evidence="3" type="ORF">MUK42_19374</name>
</gene>
<dbReference type="EMBL" id="CP097507">
    <property type="protein sequence ID" value="URE07413.1"/>
    <property type="molecule type" value="Genomic_DNA"/>
</dbReference>
<dbReference type="InterPro" id="IPR002109">
    <property type="entry name" value="Glutaredoxin"/>
</dbReference>
<dbReference type="PANTHER" id="PTHR45669">
    <property type="entry name" value="GLUTAREDOXIN DOMAIN-CONTAINING CYSTEINE-RICH PROTEIN CG12206-RELATED"/>
    <property type="match status" value="1"/>
</dbReference>
<dbReference type="OrthoDB" id="748264at2759"/>
<dbReference type="Pfam" id="PF00462">
    <property type="entry name" value="Glutaredoxin"/>
    <property type="match status" value="1"/>
</dbReference>
<reference evidence="3" key="1">
    <citation type="submission" date="2022-05" db="EMBL/GenBank/DDBJ databases">
        <title>The Musa troglodytarum L. genome provides insights into the mechanism of non-climacteric behaviour and enrichment of carotenoids.</title>
        <authorList>
            <person name="Wang J."/>
        </authorList>
    </citation>
    <scope>NUCLEOTIDE SEQUENCE</scope>
    <source>
        <tissue evidence="3">Leaf</tissue>
    </source>
</reference>
<dbReference type="AlphaFoldDB" id="A0A9E7G9Q5"/>
<keyword evidence="4" id="KW-1185">Reference proteome</keyword>
<sequence>MRPLPRLPPSAASSTVPALPPPPSAPPSPIRTATPPRRRRRRPHFTSLRVVRRTFEDCRAVRSVLRGLRVAVDERDLSMDSRFLAELQAALGLQQPTLPQVFLAGRCLGGADEIRRLHESGELKALVEGAAAPPWHPPARPAAACASSSAPRAAAATGDSATRPGASGPAPSATRTASSDAPTAAPWPSDRRLSAGPGEAASLPFLFGRRRRKRAELAGKCNCKLGTSIGASKLWIETGNGRRRSRKQ</sequence>
<feature type="compositionally biased region" description="Pro residues" evidence="1">
    <location>
        <begin position="18"/>
        <end position="29"/>
    </location>
</feature>
<feature type="region of interest" description="Disordered" evidence="1">
    <location>
        <begin position="1"/>
        <end position="44"/>
    </location>
</feature>
<dbReference type="Gene3D" id="3.40.30.10">
    <property type="entry name" value="Glutaredoxin"/>
    <property type="match status" value="1"/>
</dbReference>
<accession>A0A9E7G9Q5</accession>
<evidence type="ECO:0000313" key="4">
    <source>
        <dbReference type="Proteomes" id="UP001055439"/>
    </source>
</evidence>
<feature type="region of interest" description="Disordered" evidence="1">
    <location>
        <begin position="132"/>
        <end position="200"/>
    </location>
</feature>
<evidence type="ECO:0000256" key="1">
    <source>
        <dbReference type="SAM" id="MobiDB-lite"/>
    </source>
</evidence>
<dbReference type="InterPro" id="IPR036249">
    <property type="entry name" value="Thioredoxin-like_sf"/>
</dbReference>
<protein>
    <submittedName>
        <fullName evidence="3">Glutaredoxin</fullName>
    </submittedName>
</protein>
<organism evidence="3 4">
    <name type="scientific">Musa troglodytarum</name>
    <name type="common">fe'i banana</name>
    <dbReference type="NCBI Taxonomy" id="320322"/>
    <lineage>
        <taxon>Eukaryota</taxon>
        <taxon>Viridiplantae</taxon>
        <taxon>Streptophyta</taxon>
        <taxon>Embryophyta</taxon>
        <taxon>Tracheophyta</taxon>
        <taxon>Spermatophyta</taxon>
        <taxon>Magnoliopsida</taxon>
        <taxon>Liliopsida</taxon>
        <taxon>Zingiberales</taxon>
        <taxon>Musaceae</taxon>
        <taxon>Musa</taxon>
    </lineage>
</organism>
<dbReference type="PANTHER" id="PTHR45669:SF8">
    <property type="entry name" value="OS01G0829400 PROTEIN"/>
    <property type="match status" value="1"/>
</dbReference>